<dbReference type="AlphaFoldDB" id="A0A1H2TYJ5"/>
<proteinExistence type="predicted"/>
<sequence>MASFIVEFPLKTEKYQEDILNKRFETGRKIYNSLVNVTQKRYKEMIKTKRYRTLLSSLSESEKSDKEIWKQINDTRKQYNMSEYSFHKDVKQMQRHFKDNIDSFTAQKIATALWKAYDKLFYGNGKKVYYKRYGELNSLEGKSNKTGIRIINDTLVWKGLKIPVLIDYDNLYEYQAMQCDICYNRIVRKYVRNKYKFYVQVVFKGNPPIKVDAETGEIKHCIGNGDVGLDIGTRTIAISSQSDVKILELADRVQNIENQKQKILRRMDRSRRATNPDNYNEDGTVKKQGNKKVIWNKSNHYIKYQNELKELYRKQADIRKYQHECLANYIISLGNKVYVEKMNFAGLQKRAKNTEKNDKGKHRKKKRFGKSLANKAPSMLLTIIDRKLNYFGEKLTEINASEAKASQFNHFDGTYTKKTLSQRWNDFNGIKIQRDMYSAFLIMNISDDLKSFDIDKCNGRFENFYRLHNLEVDRLTGKNNLSSISI</sequence>
<dbReference type="Proteomes" id="UP000182429">
    <property type="component" value="Unassembled WGS sequence"/>
</dbReference>
<evidence type="ECO:0000313" key="2">
    <source>
        <dbReference type="EMBL" id="SDW49026.1"/>
    </source>
</evidence>
<protein>
    <recommendedName>
        <fullName evidence="4">Transposase</fullName>
    </recommendedName>
</protein>
<accession>A0A1H2TYJ5</accession>
<evidence type="ECO:0000313" key="3">
    <source>
        <dbReference type="Proteomes" id="UP000182429"/>
    </source>
</evidence>
<evidence type="ECO:0000256" key="1">
    <source>
        <dbReference type="SAM" id="Coils"/>
    </source>
</evidence>
<feature type="coiled-coil region" evidence="1">
    <location>
        <begin position="246"/>
        <end position="273"/>
    </location>
</feature>
<dbReference type="OrthoDB" id="1652909at2"/>
<dbReference type="EMBL" id="FNNF01000017">
    <property type="protein sequence ID" value="SDW49026.1"/>
    <property type="molecule type" value="Genomic_DNA"/>
</dbReference>
<gene>
    <name evidence="2" type="ORF">SAMN04487759_11714</name>
</gene>
<organism evidence="2 3">
    <name type="scientific">Kandleria vitulina</name>
    <dbReference type="NCBI Taxonomy" id="1630"/>
    <lineage>
        <taxon>Bacteria</taxon>
        <taxon>Bacillati</taxon>
        <taxon>Bacillota</taxon>
        <taxon>Erysipelotrichia</taxon>
        <taxon>Erysipelotrichales</taxon>
        <taxon>Coprobacillaceae</taxon>
        <taxon>Kandleria</taxon>
    </lineage>
</organism>
<dbReference type="RefSeq" id="WP_074686415.1">
    <property type="nucleotide sequence ID" value="NZ_FNNF01000017.1"/>
</dbReference>
<reference evidence="2 3" key="1">
    <citation type="submission" date="2016-10" db="EMBL/GenBank/DDBJ databases">
        <authorList>
            <person name="de Groot N.N."/>
        </authorList>
    </citation>
    <scope>NUCLEOTIDE SEQUENCE [LARGE SCALE GENOMIC DNA]</scope>
    <source>
        <strain evidence="2 3">S3b</strain>
    </source>
</reference>
<dbReference type="STRING" id="1630.SAMN05216514_1171"/>
<evidence type="ECO:0008006" key="4">
    <source>
        <dbReference type="Google" id="ProtNLM"/>
    </source>
</evidence>
<name>A0A1H2TYJ5_9FIRM</name>
<keyword evidence="1" id="KW-0175">Coiled coil</keyword>